<organism evidence="2 3">
    <name type="scientific">Exidia glandulosa HHB12029</name>
    <dbReference type="NCBI Taxonomy" id="1314781"/>
    <lineage>
        <taxon>Eukaryota</taxon>
        <taxon>Fungi</taxon>
        <taxon>Dikarya</taxon>
        <taxon>Basidiomycota</taxon>
        <taxon>Agaricomycotina</taxon>
        <taxon>Agaricomycetes</taxon>
        <taxon>Auriculariales</taxon>
        <taxon>Exidiaceae</taxon>
        <taxon>Exidia</taxon>
    </lineage>
</organism>
<accession>A0A165HYH1</accession>
<dbReference type="EMBL" id="KV426005">
    <property type="protein sequence ID" value="KZV92637.1"/>
    <property type="molecule type" value="Genomic_DNA"/>
</dbReference>
<name>A0A165HYH1_EXIGL</name>
<feature type="region of interest" description="Disordered" evidence="1">
    <location>
        <begin position="78"/>
        <end position="177"/>
    </location>
</feature>
<dbReference type="InParanoid" id="A0A165HYH1"/>
<evidence type="ECO:0000313" key="3">
    <source>
        <dbReference type="Proteomes" id="UP000077266"/>
    </source>
</evidence>
<dbReference type="AlphaFoldDB" id="A0A165HYH1"/>
<protein>
    <submittedName>
        <fullName evidence="2">Uncharacterized protein</fullName>
    </submittedName>
</protein>
<evidence type="ECO:0000313" key="2">
    <source>
        <dbReference type="EMBL" id="KZV92637.1"/>
    </source>
</evidence>
<feature type="compositionally biased region" description="Polar residues" evidence="1">
    <location>
        <begin position="146"/>
        <end position="157"/>
    </location>
</feature>
<reference evidence="2 3" key="1">
    <citation type="journal article" date="2016" name="Mol. Biol. Evol.">
        <title>Comparative Genomics of Early-Diverging Mushroom-Forming Fungi Provides Insights into the Origins of Lignocellulose Decay Capabilities.</title>
        <authorList>
            <person name="Nagy L.G."/>
            <person name="Riley R."/>
            <person name="Tritt A."/>
            <person name="Adam C."/>
            <person name="Daum C."/>
            <person name="Floudas D."/>
            <person name="Sun H."/>
            <person name="Yadav J.S."/>
            <person name="Pangilinan J."/>
            <person name="Larsson K.H."/>
            <person name="Matsuura K."/>
            <person name="Barry K."/>
            <person name="Labutti K."/>
            <person name="Kuo R."/>
            <person name="Ohm R.A."/>
            <person name="Bhattacharya S.S."/>
            <person name="Shirouzu T."/>
            <person name="Yoshinaga Y."/>
            <person name="Martin F.M."/>
            <person name="Grigoriev I.V."/>
            <person name="Hibbett D.S."/>
        </authorList>
    </citation>
    <scope>NUCLEOTIDE SEQUENCE [LARGE SCALE GENOMIC DNA]</scope>
    <source>
        <strain evidence="2 3">HHB12029</strain>
    </source>
</reference>
<gene>
    <name evidence="2" type="ORF">EXIGLDRAFT_836330</name>
</gene>
<dbReference type="Proteomes" id="UP000077266">
    <property type="component" value="Unassembled WGS sequence"/>
</dbReference>
<proteinExistence type="predicted"/>
<feature type="region of interest" description="Disordered" evidence="1">
    <location>
        <begin position="292"/>
        <end position="315"/>
    </location>
</feature>
<keyword evidence="3" id="KW-1185">Reference proteome</keyword>
<feature type="compositionally biased region" description="Basic and acidic residues" evidence="1">
    <location>
        <begin position="89"/>
        <end position="106"/>
    </location>
</feature>
<feature type="compositionally biased region" description="Polar residues" evidence="1">
    <location>
        <begin position="123"/>
        <end position="133"/>
    </location>
</feature>
<sequence length="315" mass="34880">MPGIHRYQLDIYELLAENYALRHEVSDLKAERRNLRNSKSALKKDVEKLADRASQMNETNVGLQDKLNDLEAALERLKERASATAGRRSHSDRGAAYEANERRPVNDNRSTQRRVSGDRSHGPGTSASVSRPSAISVPGAGGASLGRTQGPSHNVGTRPQKRRNKTTENDDDEYEFVPDDAEVAIEDERYEYMELPISRTELGNIDQPSEEPIRMEDYHDRFTPTQSTSSLPATCTRQQPAPALPVHPHQPAPPKLRSPAMHNITCISSPPGLTGSNYSSLLATLTFDFPSFADDTHDTASPRPSVYDGLQRLSP</sequence>
<evidence type="ECO:0000256" key="1">
    <source>
        <dbReference type="SAM" id="MobiDB-lite"/>
    </source>
</evidence>